<dbReference type="InterPro" id="IPR036890">
    <property type="entry name" value="HATPase_C_sf"/>
</dbReference>
<dbReference type="Gene3D" id="1.10.287.130">
    <property type="match status" value="1"/>
</dbReference>
<evidence type="ECO:0000256" key="5">
    <source>
        <dbReference type="ARBA" id="ARBA00022741"/>
    </source>
</evidence>
<dbReference type="Gene3D" id="3.30.565.10">
    <property type="entry name" value="Histidine kinase-like ATPase, C-terminal domain"/>
    <property type="match status" value="1"/>
</dbReference>
<feature type="domain" description="Response regulatory" evidence="15">
    <location>
        <begin position="1751"/>
        <end position="1874"/>
    </location>
</feature>
<dbReference type="Pfam" id="PF00512">
    <property type="entry name" value="HisKA"/>
    <property type="match status" value="1"/>
</dbReference>
<feature type="transmembrane region" description="Helical" evidence="11">
    <location>
        <begin position="722"/>
        <end position="746"/>
    </location>
</feature>
<evidence type="ECO:0000259" key="14">
    <source>
        <dbReference type="PROSITE" id="PS50109"/>
    </source>
</evidence>
<keyword evidence="7" id="KW-0067">ATP-binding</keyword>
<evidence type="ECO:0000256" key="10">
    <source>
        <dbReference type="SAM" id="MobiDB-lite"/>
    </source>
</evidence>
<dbReference type="CDD" id="cd17546">
    <property type="entry name" value="REC_hyHK_CKI1_RcsC-like"/>
    <property type="match status" value="1"/>
</dbReference>
<dbReference type="Pfam" id="PF07714">
    <property type="entry name" value="PK_Tyr_Ser-Thr"/>
    <property type="match status" value="1"/>
</dbReference>
<dbReference type="Pfam" id="PF02518">
    <property type="entry name" value="HATPase_c"/>
    <property type="match status" value="1"/>
</dbReference>
<dbReference type="EC" id="2.7.13.3" evidence="2"/>
<dbReference type="InterPro" id="IPR025997">
    <property type="entry name" value="SBP_2_dom"/>
</dbReference>
<feature type="domain" description="Histidine kinase" evidence="14">
    <location>
        <begin position="1245"/>
        <end position="1505"/>
    </location>
</feature>
<dbReference type="SMART" id="SM01411">
    <property type="entry name" value="Ephrin_rec_like"/>
    <property type="match status" value="1"/>
</dbReference>
<dbReference type="InterPro" id="IPR000719">
    <property type="entry name" value="Prot_kinase_dom"/>
</dbReference>
<dbReference type="CDD" id="cd16922">
    <property type="entry name" value="HATPase_EvgS-ArcB-TorS-like"/>
    <property type="match status" value="1"/>
</dbReference>
<keyword evidence="11" id="KW-1133">Transmembrane helix</keyword>
<dbReference type="PROSITE" id="PS50109">
    <property type="entry name" value="HIS_KIN"/>
    <property type="match status" value="1"/>
</dbReference>
<dbReference type="PANTHER" id="PTHR45339">
    <property type="entry name" value="HYBRID SIGNAL TRANSDUCTION HISTIDINE KINASE J"/>
    <property type="match status" value="1"/>
</dbReference>
<dbReference type="SUPFAM" id="SSF55874">
    <property type="entry name" value="ATPase domain of HSP90 chaperone/DNA topoisomerase II/histidine kinase"/>
    <property type="match status" value="1"/>
</dbReference>
<dbReference type="CDD" id="cd00082">
    <property type="entry name" value="HisKA"/>
    <property type="match status" value="1"/>
</dbReference>
<keyword evidence="12" id="KW-0732">Signal</keyword>
<dbReference type="PROSITE" id="PS50110">
    <property type="entry name" value="RESPONSE_REGULATORY"/>
    <property type="match status" value="1"/>
</dbReference>
<keyword evidence="11" id="KW-0812">Transmembrane</keyword>
<evidence type="ECO:0000256" key="9">
    <source>
        <dbReference type="PROSITE-ProRule" id="PRU00169"/>
    </source>
</evidence>
<keyword evidence="5" id="KW-0547">Nucleotide-binding</keyword>
<evidence type="ECO:0000256" key="2">
    <source>
        <dbReference type="ARBA" id="ARBA00012438"/>
    </source>
</evidence>
<evidence type="ECO:0000313" key="17">
    <source>
        <dbReference type="Proteomes" id="UP000650833"/>
    </source>
</evidence>
<feature type="signal peptide" evidence="12">
    <location>
        <begin position="1"/>
        <end position="21"/>
    </location>
</feature>
<accession>A0A8H7V478</accession>
<dbReference type="InterPro" id="IPR011009">
    <property type="entry name" value="Kinase-like_dom_sf"/>
</dbReference>
<proteinExistence type="predicted"/>
<feature type="modified residue" description="4-aspartylphosphate" evidence="9">
    <location>
        <position position="1805"/>
    </location>
</feature>
<dbReference type="Gene3D" id="3.40.50.2300">
    <property type="match status" value="4"/>
</dbReference>
<dbReference type="SUPFAM" id="SSF52172">
    <property type="entry name" value="CheY-like"/>
    <property type="match status" value="1"/>
</dbReference>
<dbReference type="Gene3D" id="1.10.510.10">
    <property type="entry name" value="Transferase(Phosphotransferase) domain 1"/>
    <property type="match status" value="1"/>
</dbReference>
<feature type="region of interest" description="Disordered" evidence="10">
    <location>
        <begin position="1883"/>
        <end position="1905"/>
    </location>
</feature>
<dbReference type="InterPro" id="IPR001245">
    <property type="entry name" value="Ser-Thr/Tyr_kinase_cat_dom"/>
</dbReference>
<dbReference type="InterPro" id="IPR003594">
    <property type="entry name" value="HATPase_dom"/>
</dbReference>
<sequence>MPKIHIILIFLILNLIQRSIQLTFQKTTIPQCAASKYYDSNDRPKIAIISHNSAISTFAQNPEQGARDAAAILDVQIDWNRHFINSASKMIADIYNAVDNKVAGIIVTIPNQDVLDAVQYAVSNNIPVIVYNTGLAYAEELGLTRVMLKNYETGKFVGEELLKRGYSRPLILQISNIQDISFSSRYDGVSETLGFKPELMTISDSNDTQKAITQLRNYLQDHDIFDSVISLGGSLGTDIVSSAALDVMDINPNKKLGVAFFDTGGNNLTKLMYQHSDVFGISQLPYYQAALPVFLMYLRITTGHDVYDNQTINTGPILVTNETLAFVQENEQSTLIPLSAKEARIAAILPNAQGDTYNGAIMAGIKDFAKKLNWEVLNVVEQGPLGFKTQMHEEIDYYVKENIAGIIMQTSDQGFLNYSIQQSNLSGIPLVTLGTFYEDLNHTITPKIHNIALNAADLSLKVAAAVLDHNYTRPLCIAELTPWKQSRYCDYFYNDFNTIAAERNITVDKIPAFNLNISTESSMDLEVAAILARLANAGSSPDTYVTMSEYTFETLNARMLKGYLNNSTSMFTSADLFDQIQAYLEKRVKEFWFLNTFSMGFTSVLDILFSKSLTIQPWQLTQLTSPKISSICSPGTFYYELSKSYYCMDDAGHTIRSIRCAQCPVNTYSPIANMVECLPCPWGTFSAVGSNECNTCVNDSNSNHNDYCLEYFSTKSEAKKKLYMSIFIPIGVVLFCAIVGWLLWLLRKRKRSVVDTSDETWLLSYQKLTQPSLPHVSSLSSSQLETPLIGPDPENITSSYTIPDHASPLLPFQQQQPLQQLHMNRQGSTFDSGLAVAASDSVTSSRYYICLKELIFIRILITSFFLKKKKKYSVKSSADHSSEKKNFALEFTVGHHRNLPVFIKQIGFKKLKIDDSIRQEVALMKCARHPKLVEFIGLCAEPHATFVVEEYCAKGSLADIMANSDFDLTWIFRFSLINDLLNGLDFLQHSRFNYHGCLTSSSCLITGKWELKITDYGLRKVHRSQIDPTVLGALRKNSHVDSKDLLSDQTQMLASSEKLLWVAPESVACTPIGLYITLPTKRADIYSVGIIMNEILTRERPYQELVNQGISYENIFQRVCEENIRVTMRATTEDEYADKINLIINDCLQSDPNSRPTCLAIKNQMKLIDPYLTESDNVVENLANLLEKYANDMENLVRKRTANLQQRTLELEEERARTQTLLKDLKTAKEVAEAAASAKQNFLANMSHEIRTPMNAVIGMSRILMESNLPPDLYECAETIESSGNHLMAIIDDILDYSKIEAGKLSLEKRILDMTFVIESAIKLIAPNYLDKDLTLWYEIDPNVPVRIYGDLVRIRQIILNLLSNAFKFTKTGHVHIHVQLCPSNQLHITKSALKHATDGRNSYDEDEDISENVPLLNEELELPQDVVPFQVSVTDTGIGIPKEKASKLFQSFSQVDASTTRNFGGTGLGLAISRQLCRMMGGDMWVESELGKGSAFNFQMLLQKQTDSPTYGEQNHLEELAKFCKNPIVITEKGSSKTCWESIFSSIHITSIKSMNYMESVSYFKSSDKLQSKHSILIIDNDLNVVEGFGPLPTSSEAVLDKLRAKFPFLINIPTLCINDLRLRKPTKLEAPPSTIGQQVNALPALEISPSSPQDELNNPFDVVNNSFFNICKPFKNSKLLSVLHRLTNPNKGSSSSPVDELITRTRSQTSNPTSSHSTSESPQYLSHRSNSFSSSSSGRPLADFLSSAKTLLVDDNPINQKVLSRMLTRMGMHPRIARNGREACDIVTSAKDAGEPIELIFMDIWMPEMNGLEAATKIRQDLASSAVNPYIIAMTACVMPGDREKCIDSGMNGYVSKPVRKEELEAALHTYTQILMTSDLLSEEEDSSSASEANQSPPISTVINMDEHSKNGVVNVPIVTISSEKRC</sequence>
<feature type="domain" description="Protein kinase" evidence="13">
    <location>
        <begin position="854"/>
        <end position="1172"/>
    </location>
</feature>
<dbReference type="Gene3D" id="2.10.50.10">
    <property type="entry name" value="Tumor Necrosis Factor Receptor, subunit A, domain 2"/>
    <property type="match status" value="1"/>
</dbReference>
<dbReference type="InterPro" id="IPR011006">
    <property type="entry name" value="CheY-like_superfamily"/>
</dbReference>
<dbReference type="GO" id="GO:0005524">
    <property type="term" value="F:ATP binding"/>
    <property type="evidence" value="ECO:0007669"/>
    <property type="project" value="UniProtKB-KW"/>
</dbReference>
<keyword evidence="4" id="KW-0808">Transferase</keyword>
<dbReference type="PROSITE" id="PS50011">
    <property type="entry name" value="PROTEIN_KINASE_DOM"/>
    <property type="match status" value="1"/>
</dbReference>
<dbReference type="InterPro" id="IPR036097">
    <property type="entry name" value="HisK_dim/P_sf"/>
</dbReference>
<dbReference type="InterPro" id="IPR005467">
    <property type="entry name" value="His_kinase_dom"/>
</dbReference>
<keyword evidence="3 9" id="KW-0597">Phosphoprotein</keyword>
<evidence type="ECO:0000256" key="3">
    <source>
        <dbReference type="ARBA" id="ARBA00022553"/>
    </source>
</evidence>
<dbReference type="PANTHER" id="PTHR45339:SF1">
    <property type="entry name" value="HYBRID SIGNAL TRANSDUCTION HISTIDINE KINASE J"/>
    <property type="match status" value="1"/>
</dbReference>
<evidence type="ECO:0000259" key="13">
    <source>
        <dbReference type="PROSITE" id="PS50011"/>
    </source>
</evidence>
<dbReference type="SUPFAM" id="SSF57184">
    <property type="entry name" value="Growth factor receptor domain"/>
    <property type="match status" value="1"/>
</dbReference>
<dbReference type="Pfam" id="PF00072">
    <property type="entry name" value="Response_reg"/>
    <property type="match status" value="1"/>
</dbReference>
<evidence type="ECO:0000313" key="16">
    <source>
        <dbReference type="EMBL" id="KAG2200784.1"/>
    </source>
</evidence>
<dbReference type="InterPro" id="IPR004358">
    <property type="entry name" value="Sig_transdc_His_kin-like_C"/>
</dbReference>
<dbReference type="SUPFAM" id="SSF56112">
    <property type="entry name" value="Protein kinase-like (PK-like)"/>
    <property type="match status" value="1"/>
</dbReference>
<evidence type="ECO:0000256" key="6">
    <source>
        <dbReference type="ARBA" id="ARBA00022777"/>
    </source>
</evidence>
<evidence type="ECO:0000256" key="8">
    <source>
        <dbReference type="ARBA" id="ARBA00023012"/>
    </source>
</evidence>
<feature type="region of interest" description="Disordered" evidence="10">
    <location>
        <begin position="1689"/>
        <end position="1739"/>
    </location>
</feature>
<feature type="chain" id="PRO_5034064966" description="histidine kinase" evidence="12">
    <location>
        <begin position="22"/>
        <end position="1929"/>
    </location>
</feature>
<dbReference type="Proteomes" id="UP000650833">
    <property type="component" value="Unassembled WGS sequence"/>
</dbReference>
<dbReference type="InterPro" id="IPR009030">
    <property type="entry name" value="Growth_fac_rcpt_cys_sf"/>
</dbReference>
<dbReference type="SUPFAM" id="SSF47384">
    <property type="entry name" value="Homodimeric domain of signal transducing histidine kinase"/>
    <property type="match status" value="1"/>
</dbReference>
<protein>
    <recommendedName>
        <fullName evidence="2">histidine kinase</fullName>
        <ecNumber evidence="2">2.7.13.3</ecNumber>
    </recommendedName>
</protein>
<evidence type="ECO:0000259" key="15">
    <source>
        <dbReference type="PROSITE" id="PS50110"/>
    </source>
</evidence>
<dbReference type="SMART" id="SM00387">
    <property type="entry name" value="HATPase_c"/>
    <property type="match status" value="1"/>
</dbReference>
<evidence type="ECO:0000256" key="7">
    <source>
        <dbReference type="ARBA" id="ARBA00022840"/>
    </source>
</evidence>
<dbReference type="OrthoDB" id="60033at2759"/>
<keyword evidence="17" id="KW-1185">Reference proteome</keyword>
<dbReference type="GO" id="GO:0000155">
    <property type="term" value="F:phosphorelay sensor kinase activity"/>
    <property type="evidence" value="ECO:0007669"/>
    <property type="project" value="InterPro"/>
</dbReference>
<dbReference type="EMBL" id="JAEPRC010000306">
    <property type="protein sequence ID" value="KAG2200784.1"/>
    <property type="molecule type" value="Genomic_DNA"/>
</dbReference>
<feature type="compositionally biased region" description="Low complexity" evidence="10">
    <location>
        <begin position="1709"/>
        <end position="1739"/>
    </location>
</feature>
<feature type="compositionally biased region" description="Polar residues" evidence="10">
    <location>
        <begin position="1689"/>
        <end position="1699"/>
    </location>
</feature>
<keyword evidence="8" id="KW-0902">Two-component regulatory system</keyword>
<dbReference type="SMART" id="SM00448">
    <property type="entry name" value="REC"/>
    <property type="match status" value="1"/>
</dbReference>
<evidence type="ECO:0000256" key="12">
    <source>
        <dbReference type="SAM" id="SignalP"/>
    </source>
</evidence>
<comment type="caution">
    <text evidence="16">The sequence shown here is derived from an EMBL/GenBank/DDBJ whole genome shotgun (WGS) entry which is preliminary data.</text>
</comment>
<dbReference type="InterPro" id="IPR001789">
    <property type="entry name" value="Sig_transdc_resp-reg_receiver"/>
</dbReference>
<dbReference type="SUPFAM" id="SSF53822">
    <property type="entry name" value="Periplasmic binding protein-like I"/>
    <property type="match status" value="2"/>
</dbReference>
<gene>
    <name evidence="16" type="ORF">INT46_005586</name>
</gene>
<reference evidence="16" key="1">
    <citation type="submission" date="2020-12" db="EMBL/GenBank/DDBJ databases">
        <title>Metabolic potential, ecology and presence of endohyphal bacteria is reflected in genomic diversity of Mucoromycotina.</title>
        <authorList>
            <person name="Muszewska A."/>
            <person name="Okrasinska A."/>
            <person name="Steczkiewicz K."/>
            <person name="Drgas O."/>
            <person name="Orlowska M."/>
            <person name="Perlinska-Lenart U."/>
            <person name="Aleksandrzak-Piekarczyk T."/>
            <person name="Szatraj K."/>
            <person name="Zielenkiewicz U."/>
            <person name="Pilsyk S."/>
            <person name="Malc E."/>
            <person name="Mieczkowski P."/>
            <person name="Kruszewska J.S."/>
            <person name="Biernat P."/>
            <person name="Pawlowska J."/>
        </authorList>
    </citation>
    <scope>NUCLEOTIDE SEQUENCE</scope>
    <source>
        <strain evidence="16">CBS 226.32</strain>
    </source>
</reference>
<keyword evidence="6" id="KW-0418">Kinase</keyword>
<dbReference type="InterPro" id="IPR028082">
    <property type="entry name" value="Peripla_BP_I"/>
</dbReference>
<feature type="compositionally biased region" description="Polar residues" evidence="10">
    <location>
        <begin position="1896"/>
        <end position="1905"/>
    </location>
</feature>
<keyword evidence="11" id="KW-0472">Membrane</keyword>
<evidence type="ECO:0000256" key="4">
    <source>
        <dbReference type="ARBA" id="ARBA00022679"/>
    </source>
</evidence>
<dbReference type="PRINTS" id="PR00344">
    <property type="entry name" value="BCTRLSENSOR"/>
</dbReference>
<comment type="catalytic activity">
    <reaction evidence="1">
        <text>ATP + protein L-histidine = ADP + protein N-phospho-L-histidine.</text>
        <dbReference type="EC" id="2.7.13.3"/>
    </reaction>
</comment>
<dbReference type="SMART" id="SM00388">
    <property type="entry name" value="HisKA"/>
    <property type="match status" value="1"/>
</dbReference>
<dbReference type="Pfam" id="PF13407">
    <property type="entry name" value="Peripla_BP_4"/>
    <property type="match status" value="1"/>
</dbReference>
<dbReference type="InterPro" id="IPR003661">
    <property type="entry name" value="HisK_dim/P_dom"/>
</dbReference>
<evidence type="ECO:0000256" key="11">
    <source>
        <dbReference type="SAM" id="Phobius"/>
    </source>
</evidence>
<organism evidence="16 17">
    <name type="scientific">Mucor plumbeus</name>
    <dbReference type="NCBI Taxonomy" id="97098"/>
    <lineage>
        <taxon>Eukaryota</taxon>
        <taxon>Fungi</taxon>
        <taxon>Fungi incertae sedis</taxon>
        <taxon>Mucoromycota</taxon>
        <taxon>Mucoromycotina</taxon>
        <taxon>Mucoromycetes</taxon>
        <taxon>Mucorales</taxon>
        <taxon>Mucorineae</taxon>
        <taxon>Mucoraceae</taxon>
        <taxon>Mucor</taxon>
    </lineage>
</organism>
<dbReference type="FunFam" id="1.10.287.130:FF:000002">
    <property type="entry name" value="Two-component osmosensing histidine kinase"/>
    <property type="match status" value="1"/>
</dbReference>
<name>A0A8H7V478_9FUNG</name>
<evidence type="ECO:0000256" key="1">
    <source>
        <dbReference type="ARBA" id="ARBA00000085"/>
    </source>
</evidence>